<dbReference type="OrthoDB" id="9811409at2"/>
<gene>
    <name evidence="1" type="ORF">EV685_3554</name>
</gene>
<dbReference type="AlphaFoldDB" id="A0A4Q7LEH9"/>
<accession>A0A4Q7LEH9</accession>
<keyword evidence="2" id="KW-1185">Reference proteome</keyword>
<dbReference type="Proteomes" id="UP000293433">
    <property type="component" value="Unassembled WGS sequence"/>
</dbReference>
<evidence type="ECO:0000313" key="2">
    <source>
        <dbReference type="Proteomes" id="UP000293433"/>
    </source>
</evidence>
<protein>
    <recommendedName>
        <fullName evidence="3">HicA-like toxin of HicAB toxin-antitoxin system</fullName>
    </recommendedName>
</protein>
<name>A0A4Q7LEH9_9BURK</name>
<sequence>MSNAQKLLDAMANNPRDWSIEQVLTVARHAGLTVRCPGGSHHILRNVAGRKISVPAHRPIKPVYIKALLRLIQDGQGDDE</sequence>
<proteinExistence type="predicted"/>
<evidence type="ECO:0000313" key="1">
    <source>
        <dbReference type="EMBL" id="RZS52361.1"/>
    </source>
</evidence>
<organism evidence="1 2">
    <name type="scientific">Sphaerotilus mobilis</name>
    <dbReference type="NCBI Taxonomy" id="47994"/>
    <lineage>
        <taxon>Bacteria</taxon>
        <taxon>Pseudomonadati</taxon>
        <taxon>Pseudomonadota</taxon>
        <taxon>Betaproteobacteria</taxon>
        <taxon>Burkholderiales</taxon>
        <taxon>Sphaerotilaceae</taxon>
        <taxon>Sphaerotilus</taxon>
    </lineage>
</organism>
<dbReference type="SUPFAM" id="SSF54786">
    <property type="entry name" value="YcfA/nrd intein domain"/>
    <property type="match status" value="1"/>
</dbReference>
<comment type="caution">
    <text evidence="1">The sequence shown here is derived from an EMBL/GenBank/DDBJ whole genome shotgun (WGS) entry which is preliminary data.</text>
</comment>
<dbReference type="Gene3D" id="3.30.920.30">
    <property type="entry name" value="Hypothetical protein"/>
    <property type="match status" value="1"/>
</dbReference>
<dbReference type="EMBL" id="SGWV01000011">
    <property type="protein sequence ID" value="RZS52361.1"/>
    <property type="molecule type" value="Genomic_DNA"/>
</dbReference>
<evidence type="ECO:0008006" key="3">
    <source>
        <dbReference type="Google" id="ProtNLM"/>
    </source>
</evidence>
<dbReference type="RefSeq" id="WP_130483342.1">
    <property type="nucleotide sequence ID" value="NZ_SGWV01000011.1"/>
</dbReference>
<dbReference type="InterPro" id="IPR038570">
    <property type="entry name" value="HicA_sf"/>
</dbReference>
<reference evidence="1 2" key="1">
    <citation type="submission" date="2019-02" db="EMBL/GenBank/DDBJ databases">
        <title>Genomic Encyclopedia of Type Strains, Phase IV (KMG-IV): sequencing the most valuable type-strain genomes for metagenomic binning, comparative biology and taxonomic classification.</title>
        <authorList>
            <person name="Goeker M."/>
        </authorList>
    </citation>
    <scope>NUCLEOTIDE SEQUENCE [LARGE SCALE GENOMIC DNA]</scope>
    <source>
        <strain evidence="1 2">DSM 10617</strain>
    </source>
</reference>